<proteinExistence type="predicted"/>
<dbReference type="AlphaFoldDB" id="E3LIR5"/>
<organism evidence="3">
    <name type="scientific">Caenorhabditis remanei</name>
    <name type="common">Caenorhabditis vulgaris</name>
    <dbReference type="NCBI Taxonomy" id="31234"/>
    <lineage>
        <taxon>Eukaryota</taxon>
        <taxon>Metazoa</taxon>
        <taxon>Ecdysozoa</taxon>
        <taxon>Nematoda</taxon>
        <taxon>Chromadorea</taxon>
        <taxon>Rhabditida</taxon>
        <taxon>Rhabditina</taxon>
        <taxon>Rhabditomorpha</taxon>
        <taxon>Rhabditoidea</taxon>
        <taxon>Rhabditidae</taxon>
        <taxon>Peloderinae</taxon>
        <taxon>Caenorhabditis</taxon>
    </lineage>
</organism>
<dbReference type="EMBL" id="DS268409">
    <property type="protein sequence ID" value="EFO95578.1"/>
    <property type="molecule type" value="Genomic_DNA"/>
</dbReference>
<dbReference type="OrthoDB" id="10276208at2759"/>
<reference evidence="2" key="1">
    <citation type="submission" date="2007-07" db="EMBL/GenBank/DDBJ databases">
        <title>PCAP assembly of the Caenorhabditis remanei genome.</title>
        <authorList>
            <consortium name="The Caenorhabditis remanei Sequencing Consortium"/>
            <person name="Wilson R.K."/>
        </authorList>
    </citation>
    <scope>NUCLEOTIDE SEQUENCE [LARGE SCALE GENOMIC DNA]</scope>
    <source>
        <strain evidence="2">PB4641</strain>
    </source>
</reference>
<feature type="compositionally biased region" description="Basic and acidic residues" evidence="1">
    <location>
        <begin position="15"/>
        <end position="38"/>
    </location>
</feature>
<dbReference type="eggNOG" id="ENOG502TK5X">
    <property type="taxonomic scope" value="Eukaryota"/>
</dbReference>
<evidence type="ECO:0000256" key="1">
    <source>
        <dbReference type="SAM" id="MobiDB-lite"/>
    </source>
</evidence>
<feature type="compositionally biased region" description="Basic and acidic residues" evidence="1">
    <location>
        <begin position="74"/>
        <end position="87"/>
    </location>
</feature>
<dbReference type="OMA" id="SHKTGMA"/>
<accession>E3LIR5</accession>
<evidence type="ECO:0000313" key="3">
    <source>
        <dbReference type="Proteomes" id="UP000008281"/>
    </source>
</evidence>
<protein>
    <submittedName>
        <fullName evidence="2">Uncharacterized protein</fullName>
    </submittedName>
</protein>
<name>E3LIR5_CAERE</name>
<keyword evidence="3" id="KW-1185">Reference proteome</keyword>
<dbReference type="Proteomes" id="UP000008281">
    <property type="component" value="Unassembled WGS sequence"/>
</dbReference>
<feature type="compositionally biased region" description="Polar residues" evidence="1">
    <location>
        <begin position="52"/>
        <end position="64"/>
    </location>
</feature>
<gene>
    <name evidence="2" type="ORF">CRE_09420</name>
</gene>
<dbReference type="HOGENOM" id="CLU_2442817_0_0_1"/>
<evidence type="ECO:0000313" key="2">
    <source>
        <dbReference type="EMBL" id="EFO95578.1"/>
    </source>
</evidence>
<sequence>MNMLDKIESNISDNVVDKKLDPLDDIDPNKKMDRETGHRVANALNAMKESLSMDSSHKTGSALNSSESEEEEPMEKRRESDVNNKEM</sequence>
<feature type="region of interest" description="Disordered" evidence="1">
    <location>
        <begin position="1"/>
        <end position="87"/>
    </location>
</feature>